<feature type="binding site" evidence="3">
    <location>
        <position position="226"/>
    </location>
    <ligand>
        <name>ATP</name>
        <dbReference type="ChEBI" id="CHEBI:30616"/>
    </ligand>
</feature>
<evidence type="ECO:0000256" key="1">
    <source>
        <dbReference type="ARBA" id="ARBA00022741"/>
    </source>
</evidence>
<evidence type="ECO:0000313" key="7">
    <source>
        <dbReference type="Proteomes" id="UP000009009"/>
    </source>
</evidence>
<dbReference type="PROSITE" id="PS50011">
    <property type="entry name" value="PROTEIN_KINASE_DOM"/>
    <property type="match status" value="1"/>
</dbReference>
<dbReference type="GO" id="GO:0005737">
    <property type="term" value="C:cytoplasm"/>
    <property type="evidence" value="ECO:0007669"/>
    <property type="project" value="TreeGrafter"/>
</dbReference>
<dbReference type="HOGENOM" id="CLU_032736_0_0_1"/>
<evidence type="ECO:0000256" key="3">
    <source>
        <dbReference type="PROSITE-ProRule" id="PRU10141"/>
    </source>
</evidence>
<dbReference type="InterPro" id="IPR000719">
    <property type="entry name" value="Prot_kinase_dom"/>
</dbReference>
<dbReference type="GO" id="GO:0004674">
    <property type="term" value="F:protein serine/threonine kinase activity"/>
    <property type="evidence" value="ECO:0007669"/>
    <property type="project" value="TreeGrafter"/>
</dbReference>
<dbReference type="InterPro" id="IPR011009">
    <property type="entry name" value="Kinase-like_dom_sf"/>
</dbReference>
<evidence type="ECO:0000313" key="6">
    <source>
        <dbReference type="EMBL" id="EHN01526.1"/>
    </source>
</evidence>
<dbReference type="Pfam" id="PF00069">
    <property type="entry name" value="Pkinase"/>
    <property type="match status" value="1"/>
</dbReference>
<dbReference type="PANTHER" id="PTHR24346:SF42">
    <property type="entry name" value="SERINE_THREONINE-PROTEIN KINASE SIK3"/>
    <property type="match status" value="1"/>
</dbReference>
<feature type="compositionally biased region" description="Acidic residues" evidence="4">
    <location>
        <begin position="165"/>
        <end position="174"/>
    </location>
</feature>
<protein>
    <submittedName>
        <fullName evidence="6">Prr1p</fullName>
    </submittedName>
</protein>
<dbReference type="SUPFAM" id="SSF56112">
    <property type="entry name" value="Protein kinase-like (PK-like)"/>
    <property type="match status" value="1"/>
</dbReference>
<dbReference type="EMBL" id="AGVY01000290">
    <property type="protein sequence ID" value="EHN01526.1"/>
    <property type="molecule type" value="Genomic_DNA"/>
</dbReference>
<dbReference type="OrthoDB" id="410920at2759"/>
<dbReference type="SMART" id="SM00220">
    <property type="entry name" value="S_TKc"/>
    <property type="match status" value="1"/>
</dbReference>
<dbReference type="FunFam" id="1.10.510.10:FF:000640">
    <property type="entry name" value="Serine/threonine-protein kinase PRR1"/>
    <property type="match status" value="1"/>
</dbReference>
<dbReference type="GO" id="GO:0005524">
    <property type="term" value="F:ATP binding"/>
    <property type="evidence" value="ECO:0007669"/>
    <property type="project" value="UniProtKB-UniRule"/>
</dbReference>
<feature type="compositionally biased region" description="Polar residues" evidence="4">
    <location>
        <begin position="1"/>
        <end position="12"/>
    </location>
</feature>
<dbReference type="PROSITE" id="PS00107">
    <property type="entry name" value="PROTEIN_KINASE_ATP"/>
    <property type="match status" value="1"/>
</dbReference>
<feature type="region of interest" description="Disordered" evidence="4">
    <location>
        <begin position="148"/>
        <end position="174"/>
    </location>
</feature>
<gene>
    <name evidence="6" type="ORF">VIN7_8306</name>
</gene>
<evidence type="ECO:0000256" key="2">
    <source>
        <dbReference type="ARBA" id="ARBA00022840"/>
    </source>
</evidence>
<keyword evidence="1 3" id="KW-0547">Nucleotide-binding</keyword>
<feature type="region of interest" description="Disordered" evidence="4">
    <location>
        <begin position="1"/>
        <end position="53"/>
    </location>
</feature>
<dbReference type="InterPro" id="IPR017441">
    <property type="entry name" value="Protein_kinase_ATP_BS"/>
</dbReference>
<dbReference type="GO" id="GO:0000226">
    <property type="term" value="P:microtubule cytoskeleton organization"/>
    <property type="evidence" value="ECO:0007669"/>
    <property type="project" value="TreeGrafter"/>
</dbReference>
<dbReference type="GO" id="GO:0035556">
    <property type="term" value="P:intracellular signal transduction"/>
    <property type="evidence" value="ECO:0007669"/>
    <property type="project" value="TreeGrafter"/>
</dbReference>
<feature type="compositionally biased region" description="Polar residues" evidence="4">
    <location>
        <begin position="44"/>
        <end position="53"/>
    </location>
</feature>
<dbReference type="Gene3D" id="1.10.510.10">
    <property type="entry name" value="Transferase(Phosphotransferase) domain 1"/>
    <property type="match status" value="1"/>
</dbReference>
<comment type="caution">
    <text evidence="6">The sequence shown here is derived from an EMBL/GenBank/DDBJ whole genome shotgun (WGS) entry which is preliminary data.</text>
</comment>
<feature type="compositionally biased region" description="Basic and acidic residues" evidence="4">
    <location>
        <begin position="28"/>
        <end position="43"/>
    </location>
</feature>
<feature type="domain" description="Protein kinase" evidence="5">
    <location>
        <begin position="193"/>
        <end position="509"/>
    </location>
</feature>
<reference evidence="6 7" key="1">
    <citation type="journal article" date="2012" name="FEMS Yeast Res.">
        <title>The genome sequence of the wine yeast VIN7 reveals an allotriploid hybrid genome with Saccharomyces cerevisiae and Saccharomyces kudriavzevii origins.</title>
        <authorList>
            <person name="Borneman A.R."/>
            <person name="Desany B.A."/>
            <person name="Riches D."/>
            <person name="Affourtit J.P."/>
            <person name="Forgan A.H."/>
            <person name="Pretorius I.S."/>
            <person name="Egholm M."/>
            <person name="Chambers P.J."/>
        </authorList>
    </citation>
    <scope>NUCLEOTIDE SEQUENCE [LARGE SCALE GENOMIC DNA]</scope>
    <source>
        <strain evidence="6 7">VIN7</strain>
    </source>
</reference>
<dbReference type="AlphaFoldDB" id="H0GXF0"/>
<name>H0GXF0_SACCK</name>
<sequence>MDEYSNIYSQPKTPRLKQDGFQGSADDQQEKTSTDVNEEEKQKAASTVVTKGETHTTPLTVSIPTFENVQTLPTPMTYTPLSPGNSATSPMDQSSLSIPKRRSHARLLDDMLSIAQPNQRVVSELVAPANLSPQRVLSLPTVAEEALINDSVDSDSRTGENYSPECDDDPTENYGDDVLQGYLLDHWDQLLLWRKVKHIGSGNFSNVLLYESMDQSDPKVRQVAVKRLKYPEELSNIDQINTSSRYKETLSRLENSLTRELQVLKSLNHPCIVKLLGINNPIFVTSKKPLHDLMGKNPRILPPCDMIMSYCSAGDLLAAVMARNGGLEFWLIQRIFAELVLAVKYLHRNSIIHRDLKLENVLLKYTFDDINSFKNSPIYYKQNVIELADFGLCKRIENNEMCTARCGSEDYVSPEILMGVPYDGHLSDTWALGVILYSLFEDRLPFDPPPNASVRQRNRATSHRIARFDWRWYRLSNNETNVGKKIVENTLTRKNQRWSISEICESSFVKTIVDTLDFS</sequence>
<keyword evidence="2 3" id="KW-0067">ATP-binding</keyword>
<proteinExistence type="predicted"/>
<keyword evidence="7" id="KW-1185">Reference proteome</keyword>
<evidence type="ECO:0000256" key="4">
    <source>
        <dbReference type="SAM" id="MobiDB-lite"/>
    </source>
</evidence>
<dbReference type="InterPro" id="IPR008271">
    <property type="entry name" value="Ser/Thr_kinase_AS"/>
</dbReference>
<organism evidence="6 7">
    <name type="scientific">Saccharomyces cerevisiae x Saccharomyces kudriavzevii (strain VIN7)</name>
    <name type="common">Yeast</name>
    <dbReference type="NCBI Taxonomy" id="1095631"/>
    <lineage>
        <taxon>Eukaryota</taxon>
        <taxon>Fungi</taxon>
        <taxon>Dikarya</taxon>
        <taxon>Ascomycota</taxon>
        <taxon>Saccharomycotina</taxon>
        <taxon>Saccharomycetes</taxon>
        <taxon>Saccharomycetales</taxon>
        <taxon>Saccharomycetaceae</taxon>
        <taxon>Saccharomyces</taxon>
    </lineage>
</organism>
<dbReference type="PROSITE" id="PS00108">
    <property type="entry name" value="PROTEIN_KINASE_ST"/>
    <property type="match status" value="1"/>
</dbReference>
<evidence type="ECO:0000259" key="5">
    <source>
        <dbReference type="PROSITE" id="PS50011"/>
    </source>
</evidence>
<dbReference type="PANTHER" id="PTHR24346">
    <property type="entry name" value="MAP/MICROTUBULE AFFINITY-REGULATING KINASE"/>
    <property type="match status" value="1"/>
</dbReference>
<accession>H0GXF0</accession>
<dbReference type="Proteomes" id="UP000009009">
    <property type="component" value="Unassembled WGS sequence"/>
</dbReference>